<dbReference type="SMART" id="SM00382">
    <property type="entry name" value="AAA"/>
    <property type="match status" value="1"/>
</dbReference>
<dbReference type="PROSITE" id="PS50893">
    <property type="entry name" value="ABC_TRANSPORTER_2"/>
    <property type="match status" value="1"/>
</dbReference>
<sequence length="271" mass="30115">MQDVPNYSVSNSMTMPHDTSQDTALVVDGLSQVFQSVTALDQLSFEARDREFLTIVGPSGCGKSTTLRLIAGLNTPTGGQVTVHGQTVKGPVPGTAMVFQSPVLLPWRRTMDNILFTAEMRGLNPDTYRKQAQVLLQLAGLETFENSFPHELSGGMQQRVSICRALLLDPTLLLMDEPFGALDVITRENLGFRLQRIWMETMNTVVFVTHSITEAVLLSDRVIIMSPRPGRVQATIAIDLPRPRTTATLQDSRFLELSAVIRQEMETVWRE</sequence>
<dbReference type="EMBL" id="UINC01019213">
    <property type="protein sequence ID" value="SVA81248.1"/>
    <property type="molecule type" value="Genomic_DNA"/>
</dbReference>
<evidence type="ECO:0000256" key="2">
    <source>
        <dbReference type="ARBA" id="ARBA00022741"/>
    </source>
</evidence>
<dbReference type="InterPro" id="IPR003593">
    <property type="entry name" value="AAA+_ATPase"/>
</dbReference>
<protein>
    <recommendedName>
        <fullName evidence="4">ABC transporter domain-containing protein</fullName>
    </recommendedName>
</protein>
<feature type="domain" description="ABC transporter" evidence="4">
    <location>
        <begin position="25"/>
        <end position="252"/>
    </location>
</feature>
<dbReference type="GO" id="GO:0005524">
    <property type="term" value="F:ATP binding"/>
    <property type="evidence" value="ECO:0007669"/>
    <property type="project" value="UniProtKB-KW"/>
</dbReference>
<evidence type="ECO:0000259" key="4">
    <source>
        <dbReference type="PROSITE" id="PS50893"/>
    </source>
</evidence>
<dbReference type="InterPro" id="IPR017871">
    <property type="entry name" value="ABC_transporter-like_CS"/>
</dbReference>
<dbReference type="PANTHER" id="PTHR42788">
    <property type="entry name" value="TAURINE IMPORT ATP-BINDING PROTEIN-RELATED"/>
    <property type="match status" value="1"/>
</dbReference>
<dbReference type="PANTHER" id="PTHR42788:SF13">
    <property type="entry name" value="ALIPHATIC SULFONATES IMPORT ATP-BINDING PROTEIN SSUB"/>
    <property type="match status" value="1"/>
</dbReference>
<dbReference type="AlphaFoldDB" id="A0A381YW41"/>
<dbReference type="Gene3D" id="3.40.50.300">
    <property type="entry name" value="P-loop containing nucleotide triphosphate hydrolases"/>
    <property type="match status" value="1"/>
</dbReference>
<dbReference type="GO" id="GO:0016887">
    <property type="term" value="F:ATP hydrolysis activity"/>
    <property type="evidence" value="ECO:0007669"/>
    <property type="project" value="InterPro"/>
</dbReference>
<reference evidence="5" key="1">
    <citation type="submission" date="2018-05" db="EMBL/GenBank/DDBJ databases">
        <authorList>
            <person name="Lanie J.A."/>
            <person name="Ng W.-L."/>
            <person name="Kazmierczak K.M."/>
            <person name="Andrzejewski T.M."/>
            <person name="Davidsen T.M."/>
            <person name="Wayne K.J."/>
            <person name="Tettelin H."/>
            <person name="Glass J.I."/>
            <person name="Rusch D."/>
            <person name="Podicherti R."/>
            <person name="Tsui H.-C.T."/>
            <person name="Winkler M.E."/>
        </authorList>
    </citation>
    <scope>NUCLEOTIDE SEQUENCE</scope>
</reference>
<gene>
    <name evidence="5" type="ORF">METZ01_LOCUS134102</name>
</gene>
<evidence type="ECO:0000256" key="1">
    <source>
        <dbReference type="ARBA" id="ARBA00022448"/>
    </source>
</evidence>
<dbReference type="InterPro" id="IPR050166">
    <property type="entry name" value="ABC_transporter_ATP-bind"/>
</dbReference>
<dbReference type="InterPro" id="IPR003439">
    <property type="entry name" value="ABC_transporter-like_ATP-bd"/>
</dbReference>
<evidence type="ECO:0000256" key="3">
    <source>
        <dbReference type="ARBA" id="ARBA00022840"/>
    </source>
</evidence>
<evidence type="ECO:0000313" key="5">
    <source>
        <dbReference type="EMBL" id="SVA81248.1"/>
    </source>
</evidence>
<accession>A0A381YW41</accession>
<dbReference type="SUPFAM" id="SSF52540">
    <property type="entry name" value="P-loop containing nucleoside triphosphate hydrolases"/>
    <property type="match status" value="1"/>
</dbReference>
<keyword evidence="3" id="KW-0067">ATP-binding</keyword>
<dbReference type="CDD" id="cd03293">
    <property type="entry name" value="ABC_NrtD_SsuB_transporters"/>
    <property type="match status" value="1"/>
</dbReference>
<dbReference type="Pfam" id="PF00005">
    <property type="entry name" value="ABC_tran"/>
    <property type="match status" value="1"/>
</dbReference>
<dbReference type="InterPro" id="IPR027417">
    <property type="entry name" value="P-loop_NTPase"/>
</dbReference>
<proteinExistence type="predicted"/>
<organism evidence="5">
    <name type="scientific">marine metagenome</name>
    <dbReference type="NCBI Taxonomy" id="408172"/>
    <lineage>
        <taxon>unclassified sequences</taxon>
        <taxon>metagenomes</taxon>
        <taxon>ecological metagenomes</taxon>
    </lineage>
</organism>
<name>A0A381YW41_9ZZZZ</name>
<dbReference type="PROSITE" id="PS00211">
    <property type="entry name" value="ABC_TRANSPORTER_1"/>
    <property type="match status" value="1"/>
</dbReference>
<keyword evidence="2" id="KW-0547">Nucleotide-binding</keyword>
<keyword evidence="1" id="KW-0813">Transport</keyword>